<keyword evidence="3" id="KW-1185">Reference proteome</keyword>
<evidence type="ECO:0000313" key="3">
    <source>
        <dbReference type="Proteomes" id="UP001047646"/>
    </source>
</evidence>
<dbReference type="Proteomes" id="UP001047646">
    <property type="component" value="Chromosome"/>
</dbReference>
<protein>
    <submittedName>
        <fullName evidence="2">Extensin family protein</fullName>
    </submittedName>
</protein>
<dbReference type="Pfam" id="PF06904">
    <property type="entry name" value="Extensin-like_C"/>
    <property type="match status" value="1"/>
</dbReference>
<accession>A0ABX8M707</accession>
<evidence type="ECO:0000313" key="2">
    <source>
        <dbReference type="EMBL" id="QXH34773.1"/>
    </source>
</evidence>
<feature type="domain" description="Extensin-like C-terminal" evidence="1">
    <location>
        <begin position="59"/>
        <end position="230"/>
    </location>
</feature>
<gene>
    <name evidence="2" type="ORF">KSS95_21960</name>
</gene>
<dbReference type="EMBL" id="CP077073">
    <property type="protein sequence ID" value="QXH34773.1"/>
    <property type="molecule type" value="Genomic_DNA"/>
</dbReference>
<reference evidence="2" key="1">
    <citation type="journal article" date="2021" name="Microorganisms">
        <title>The Ever-Expanding Pseudomonas Genus: Description of 43 New Species and Partition of the Pseudomonas putida Group.</title>
        <authorList>
            <person name="Girard L."/>
            <person name="Lood C."/>
            <person name="Hofte M."/>
            <person name="Vandamme P."/>
            <person name="Rokni-Zadeh H."/>
            <person name="van Noort V."/>
            <person name="Lavigne R."/>
            <person name="De Mot R."/>
        </authorList>
    </citation>
    <scope>NUCLEOTIDE SEQUENCE</scope>
    <source>
        <strain evidence="2">COW39</strain>
    </source>
</reference>
<evidence type="ECO:0000259" key="1">
    <source>
        <dbReference type="Pfam" id="PF06904"/>
    </source>
</evidence>
<dbReference type="InterPro" id="IPR009683">
    <property type="entry name" value="Extensin-like_C"/>
</dbReference>
<organism evidence="2 3">
    <name type="scientific">Pseudomonas muyukensis</name>
    <dbReference type="NCBI Taxonomy" id="2842357"/>
    <lineage>
        <taxon>Bacteria</taxon>
        <taxon>Pseudomonadati</taxon>
        <taxon>Pseudomonadota</taxon>
        <taxon>Gammaproteobacteria</taxon>
        <taxon>Pseudomonadales</taxon>
        <taxon>Pseudomonadaceae</taxon>
        <taxon>Pseudomonas</taxon>
    </lineage>
</organism>
<name>A0ABX8M707_9PSED</name>
<proteinExistence type="predicted"/>
<sequence>MRLSLALLGGLLLLVGLAWQLLGWRPPDTWNPWAVLDVRQAPNLLTPYKLSRLRDDPELCRRALATSSLRYRRQADSPADASCPLRNVWRIEGGGVRLSSSFLASCPLAVAYALFEVQGLQPAAQRAFGQPVAQIDHLGSFACRNVYHRKQGRPSQHATANALDISGFRLKDGQRILLARDWQGEGVKAQFLREVQQVACESFSTVLGPDYNAAHHNHFHLDMGFWQICR</sequence>
<dbReference type="RefSeq" id="WP_217849585.1">
    <property type="nucleotide sequence ID" value="NZ_CP077073.1"/>
</dbReference>